<feature type="transmembrane region" description="Helical" evidence="8">
    <location>
        <begin position="89"/>
        <end position="112"/>
    </location>
</feature>
<accession>A0A5S4EQQ3</accession>
<dbReference type="PANTHER" id="PTHR33908">
    <property type="entry name" value="MANNOSYLTRANSFERASE YKCB-RELATED"/>
    <property type="match status" value="1"/>
</dbReference>
<evidence type="ECO:0000313" key="11">
    <source>
        <dbReference type="Proteomes" id="UP000306324"/>
    </source>
</evidence>
<dbReference type="Proteomes" id="UP000306324">
    <property type="component" value="Unassembled WGS sequence"/>
</dbReference>
<evidence type="ECO:0000256" key="7">
    <source>
        <dbReference type="ARBA" id="ARBA00023136"/>
    </source>
</evidence>
<evidence type="ECO:0000256" key="4">
    <source>
        <dbReference type="ARBA" id="ARBA00022679"/>
    </source>
</evidence>
<feature type="transmembrane region" description="Helical" evidence="8">
    <location>
        <begin position="18"/>
        <end position="40"/>
    </location>
</feature>
<reference evidence="10 11" key="1">
    <citation type="submission" date="2019-04" db="EMBL/GenBank/DDBJ databases">
        <title>A novel phosphate-accumulating bacterium identified in bioreactor for phosphate removal from wastewater.</title>
        <authorList>
            <person name="Kotlyarov R.Y."/>
            <person name="Beletsky A.V."/>
            <person name="Kallistova A.Y."/>
            <person name="Dorofeev A.G."/>
            <person name="Nikolaev Y.Y."/>
            <person name="Pimenov N.V."/>
            <person name="Ravin N.V."/>
            <person name="Mardanov A.V."/>
        </authorList>
    </citation>
    <scope>NUCLEOTIDE SEQUENCE [LARGE SCALE GENOMIC DNA]</scope>
    <source>
        <strain evidence="10 11">Bin19</strain>
    </source>
</reference>
<keyword evidence="3 10" id="KW-0328">Glycosyltransferase</keyword>
<evidence type="ECO:0000256" key="2">
    <source>
        <dbReference type="ARBA" id="ARBA00022475"/>
    </source>
</evidence>
<dbReference type="EMBL" id="SWAD01000017">
    <property type="protein sequence ID" value="TMQ77797.1"/>
    <property type="molecule type" value="Genomic_DNA"/>
</dbReference>
<feature type="transmembrane region" description="Helical" evidence="8">
    <location>
        <begin position="61"/>
        <end position="83"/>
    </location>
</feature>
<comment type="caution">
    <text evidence="10">The sequence shown here is derived from an EMBL/GenBank/DDBJ whole genome shotgun (WGS) entry which is preliminary data.</text>
</comment>
<keyword evidence="7 8" id="KW-0472">Membrane</keyword>
<evidence type="ECO:0000313" key="10">
    <source>
        <dbReference type="EMBL" id="TMQ77797.1"/>
    </source>
</evidence>
<gene>
    <name evidence="10" type="ORF">ACCUM_2644</name>
</gene>
<feature type="transmembrane region" description="Helical" evidence="8">
    <location>
        <begin position="133"/>
        <end position="155"/>
    </location>
</feature>
<dbReference type="GO" id="GO:0005886">
    <property type="term" value="C:plasma membrane"/>
    <property type="evidence" value="ECO:0007669"/>
    <property type="project" value="UniProtKB-SubCell"/>
</dbReference>
<evidence type="ECO:0000256" key="5">
    <source>
        <dbReference type="ARBA" id="ARBA00022692"/>
    </source>
</evidence>
<dbReference type="RefSeq" id="WP_138677639.1">
    <property type="nucleotide sequence ID" value="NZ_SWAD01000017.1"/>
</dbReference>
<protein>
    <submittedName>
        <fullName evidence="10">Dolichyl-phosphate-mannose-protein mannosyltransferase</fullName>
    </submittedName>
</protein>
<feature type="transmembrane region" description="Helical" evidence="8">
    <location>
        <begin position="324"/>
        <end position="342"/>
    </location>
</feature>
<dbReference type="InterPro" id="IPR050297">
    <property type="entry name" value="LipidA_mod_glycosyltrf_83"/>
</dbReference>
<dbReference type="GO" id="GO:0016763">
    <property type="term" value="F:pentosyltransferase activity"/>
    <property type="evidence" value="ECO:0007669"/>
    <property type="project" value="TreeGrafter"/>
</dbReference>
<organism evidence="10 11">
    <name type="scientific">Candidatus Accumulibacter phosphatis</name>
    <dbReference type="NCBI Taxonomy" id="327160"/>
    <lineage>
        <taxon>Bacteria</taxon>
        <taxon>Pseudomonadati</taxon>
        <taxon>Pseudomonadota</taxon>
        <taxon>Betaproteobacteria</taxon>
        <taxon>Candidatus Accumulibacter</taxon>
    </lineage>
</organism>
<dbReference type="OrthoDB" id="9151385at2"/>
<keyword evidence="11" id="KW-1185">Reference proteome</keyword>
<feature type="transmembrane region" description="Helical" evidence="8">
    <location>
        <begin position="349"/>
        <end position="367"/>
    </location>
</feature>
<keyword evidence="6 8" id="KW-1133">Transmembrane helix</keyword>
<feature type="transmembrane region" description="Helical" evidence="8">
    <location>
        <begin position="175"/>
        <end position="196"/>
    </location>
</feature>
<feature type="transmembrane region" description="Helical" evidence="8">
    <location>
        <begin position="291"/>
        <end position="312"/>
    </location>
</feature>
<comment type="subcellular location">
    <subcellularLocation>
        <location evidence="1">Cell membrane</location>
        <topology evidence="1">Multi-pass membrane protein</topology>
    </subcellularLocation>
</comment>
<evidence type="ECO:0000256" key="3">
    <source>
        <dbReference type="ARBA" id="ARBA00022676"/>
    </source>
</evidence>
<dbReference type="InterPro" id="IPR038731">
    <property type="entry name" value="RgtA/B/C-like"/>
</dbReference>
<dbReference type="GO" id="GO:0009103">
    <property type="term" value="P:lipopolysaccharide biosynthetic process"/>
    <property type="evidence" value="ECO:0007669"/>
    <property type="project" value="UniProtKB-ARBA"/>
</dbReference>
<evidence type="ECO:0000259" key="9">
    <source>
        <dbReference type="Pfam" id="PF13231"/>
    </source>
</evidence>
<dbReference type="PANTHER" id="PTHR33908:SF11">
    <property type="entry name" value="MEMBRANE PROTEIN"/>
    <property type="match status" value="1"/>
</dbReference>
<evidence type="ECO:0000256" key="8">
    <source>
        <dbReference type="SAM" id="Phobius"/>
    </source>
</evidence>
<keyword evidence="4 10" id="KW-0808">Transferase</keyword>
<dbReference type="Pfam" id="PF13231">
    <property type="entry name" value="PMT_2"/>
    <property type="match status" value="1"/>
</dbReference>
<evidence type="ECO:0000256" key="1">
    <source>
        <dbReference type="ARBA" id="ARBA00004651"/>
    </source>
</evidence>
<feature type="transmembrane region" description="Helical" evidence="8">
    <location>
        <begin position="205"/>
        <end position="226"/>
    </location>
</feature>
<evidence type="ECO:0000256" key="6">
    <source>
        <dbReference type="ARBA" id="ARBA00022989"/>
    </source>
</evidence>
<dbReference type="AlphaFoldDB" id="A0A5S4EQQ3"/>
<keyword evidence="5 8" id="KW-0812">Transmembrane</keyword>
<feature type="transmembrane region" description="Helical" evidence="8">
    <location>
        <begin position="267"/>
        <end position="284"/>
    </location>
</feature>
<proteinExistence type="predicted"/>
<sequence>MNSATSVHNHEPGIDPRFLLPAVLAAALAVRLAFFTGYFGSDEVTYTEQAVRILRGEWPRSDYIGAVRLGITFPVAIMMWLFGNNEFAANLWSLLCSLGEIALVFLLAQNFWGTRAAVLSSLMLAFTPLHAHYAGRLMADAPLGFFVTLTFFSVFWGDRQENRAWYLLAGVAAGIVWWIKSSVALVFLPVFALYVIREKRFETKWLLMAVSFLTIVALNGLVFQVMENDFWKIFRMTTSGSAEYVQKHIAGTDPAFYLKYLFIDVKHTLLLGPLAAAGLVLWISRHQKQDYGLTLTVIWGMGLVTIFSLFVVSLNPLLFITKQVNYMTVFLAPLALLAGYALSRLNYSLSFLAVSILVLLGVLGTALEQLNIHSFVANSKASLAFAREHEGSDVFGMTNAERTTNYQRLFATSPEKVPKIHGIKLLATSFGPPRRRDGANESVAYAIFDRETAHWGQHGPYSSQKDLPDCWVPVGQLQAQTTGLGARVVRGLSNVAALLPGNLAHNLSSRLDSMLNPLPALVYQVPSECSP</sequence>
<name>A0A5S4EQQ3_9PROT</name>
<keyword evidence="2" id="KW-1003">Cell membrane</keyword>
<feature type="domain" description="Glycosyltransferase RgtA/B/C/D-like" evidence="9">
    <location>
        <begin position="75"/>
        <end position="216"/>
    </location>
</feature>